<keyword evidence="1" id="KW-0808">Transferase</keyword>
<dbReference type="Pfam" id="PF08284">
    <property type="entry name" value="RVP_2"/>
    <property type="match status" value="1"/>
</dbReference>
<reference evidence="1" key="1">
    <citation type="journal article" date="2019" name="Sci. Rep.">
        <title>Draft genome of Tanacetum cinerariifolium, the natural source of mosquito coil.</title>
        <authorList>
            <person name="Yamashiro T."/>
            <person name="Shiraishi A."/>
            <person name="Satake H."/>
            <person name="Nakayama K."/>
        </authorList>
    </citation>
    <scope>NUCLEOTIDE SEQUENCE</scope>
</reference>
<organism evidence="1">
    <name type="scientific">Tanacetum cinerariifolium</name>
    <name type="common">Dalmatian daisy</name>
    <name type="synonym">Chrysanthemum cinerariifolium</name>
    <dbReference type="NCBI Taxonomy" id="118510"/>
    <lineage>
        <taxon>Eukaryota</taxon>
        <taxon>Viridiplantae</taxon>
        <taxon>Streptophyta</taxon>
        <taxon>Embryophyta</taxon>
        <taxon>Tracheophyta</taxon>
        <taxon>Spermatophyta</taxon>
        <taxon>Magnoliopsida</taxon>
        <taxon>eudicotyledons</taxon>
        <taxon>Gunneridae</taxon>
        <taxon>Pentapetalae</taxon>
        <taxon>asterids</taxon>
        <taxon>campanulids</taxon>
        <taxon>Asterales</taxon>
        <taxon>Asteraceae</taxon>
        <taxon>Asteroideae</taxon>
        <taxon>Anthemideae</taxon>
        <taxon>Anthemidinae</taxon>
        <taxon>Tanacetum</taxon>
    </lineage>
</organism>
<keyword evidence="1" id="KW-0548">Nucleotidyltransferase</keyword>
<dbReference type="AlphaFoldDB" id="A0A699X932"/>
<comment type="caution">
    <text evidence="1">The sequence shown here is derived from an EMBL/GenBank/DDBJ whole genome shotgun (WGS) entry which is preliminary data.</text>
</comment>
<evidence type="ECO:0000313" key="1">
    <source>
        <dbReference type="EMBL" id="GFD53331.1"/>
    </source>
</evidence>
<dbReference type="GO" id="GO:0003964">
    <property type="term" value="F:RNA-directed DNA polymerase activity"/>
    <property type="evidence" value="ECO:0007669"/>
    <property type="project" value="UniProtKB-KW"/>
</dbReference>
<proteinExistence type="predicted"/>
<dbReference type="EMBL" id="BKCJ011792976">
    <property type="protein sequence ID" value="GFD53331.1"/>
    <property type="molecule type" value="Genomic_DNA"/>
</dbReference>
<keyword evidence="1" id="KW-0695">RNA-directed DNA polymerase</keyword>
<protein>
    <submittedName>
        <fullName evidence="1">Reverse transcriptase domain-containing protein</fullName>
    </submittedName>
</protein>
<accession>A0A699X932</accession>
<sequence>MPIDLVSFDVLIGMDWLAKNHTVIVCDEKIVRIPYRNKILIVQGDKSDEKKSMLSIILFVKAYKYMEKGCQLFLVQVMVKENKDKLKEK</sequence>
<name>A0A699X932_TANCI</name>
<gene>
    <name evidence="1" type="ORF">Tci_925300</name>
</gene>